<comment type="caution">
    <text evidence="2">The sequence shown here is derived from an EMBL/GenBank/DDBJ whole genome shotgun (WGS) entry which is preliminary data.</text>
</comment>
<keyword evidence="3" id="KW-1185">Reference proteome</keyword>
<reference evidence="3" key="1">
    <citation type="journal article" date="2019" name="Int. J. Syst. Evol. Microbiol.">
        <title>The Global Catalogue of Microorganisms (GCM) 10K type strain sequencing project: providing services to taxonomists for standard genome sequencing and annotation.</title>
        <authorList>
            <consortium name="The Broad Institute Genomics Platform"/>
            <consortium name="The Broad Institute Genome Sequencing Center for Infectious Disease"/>
            <person name="Wu L."/>
            <person name="Ma J."/>
        </authorList>
    </citation>
    <scope>NUCLEOTIDE SEQUENCE [LARGE SCALE GENOMIC DNA]</scope>
    <source>
        <strain evidence="3">JCM 17924</strain>
    </source>
</reference>
<dbReference type="Pfam" id="PF14730">
    <property type="entry name" value="DUF4468"/>
    <property type="match status" value="1"/>
</dbReference>
<gene>
    <name evidence="2" type="ORF">GCM10023186_43920</name>
</gene>
<feature type="domain" description="DUF4468" evidence="1">
    <location>
        <begin position="21"/>
        <end position="107"/>
    </location>
</feature>
<evidence type="ECO:0000259" key="1">
    <source>
        <dbReference type="Pfam" id="PF14730"/>
    </source>
</evidence>
<dbReference type="EMBL" id="BAABHA010000015">
    <property type="protein sequence ID" value="GAA4392902.1"/>
    <property type="molecule type" value="Genomic_DNA"/>
</dbReference>
<accession>A0ABP8JLU2</accession>
<sequence>MILGTLAARPATAQTAAPLEFSEQVTTEDLSRQVLQARVLDWAKNKFAFGPQTGLQSDPQAGTVRLNGIVKLKPLAANGKEREVTAQFQFTFQASDQGYNYSVGSFQVIPNAKEPTVLIPLDQYLTQLSTEKGIERTKNDRRVAAQANARANDVALSFRSYMNSMPSIEDGNVGIAASEQ</sequence>
<protein>
    <recommendedName>
        <fullName evidence="1">DUF4468 domain-containing protein</fullName>
    </recommendedName>
</protein>
<name>A0ABP8JLU2_9BACT</name>
<proteinExistence type="predicted"/>
<evidence type="ECO:0000313" key="3">
    <source>
        <dbReference type="Proteomes" id="UP001500454"/>
    </source>
</evidence>
<evidence type="ECO:0000313" key="2">
    <source>
        <dbReference type="EMBL" id="GAA4392902.1"/>
    </source>
</evidence>
<organism evidence="2 3">
    <name type="scientific">Hymenobacter koreensis</name>
    <dbReference type="NCBI Taxonomy" id="1084523"/>
    <lineage>
        <taxon>Bacteria</taxon>
        <taxon>Pseudomonadati</taxon>
        <taxon>Bacteroidota</taxon>
        <taxon>Cytophagia</taxon>
        <taxon>Cytophagales</taxon>
        <taxon>Hymenobacteraceae</taxon>
        <taxon>Hymenobacter</taxon>
    </lineage>
</organism>
<dbReference type="Proteomes" id="UP001500454">
    <property type="component" value="Unassembled WGS sequence"/>
</dbReference>
<dbReference type="InterPro" id="IPR027823">
    <property type="entry name" value="DUF4468"/>
</dbReference>